<sequence length="172" mass="20065">MEQFLAGIERRALVMAELATHDREEALDLVQDAMLAFASRYGNRPREEWPPLFHRILQNRIRDWHRRRQSRGRWWGRFGWPGRDDDEEADPIQQAPDPRARLPEEALMDEATMEQLLEAVERLPLRQQQAFLLRVWEGLDVADTAKAMGCSAGSVKTHLSRALGNLREQLRE</sequence>
<dbReference type="NCBIfam" id="TIGR02937">
    <property type="entry name" value="sigma70-ECF"/>
    <property type="match status" value="1"/>
</dbReference>
<dbReference type="GO" id="GO:0003677">
    <property type="term" value="F:DNA binding"/>
    <property type="evidence" value="ECO:0007669"/>
    <property type="project" value="InterPro"/>
</dbReference>
<dbReference type="Gene3D" id="1.10.1740.10">
    <property type="match status" value="1"/>
</dbReference>
<dbReference type="Gene3D" id="1.10.10.10">
    <property type="entry name" value="Winged helix-like DNA-binding domain superfamily/Winged helix DNA-binding domain"/>
    <property type="match status" value="1"/>
</dbReference>
<evidence type="ECO:0000256" key="4">
    <source>
        <dbReference type="ARBA" id="ARBA00023163"/>
    </source>
</evidence>
<evidence type="ECO:0000256" key="1">
    <source>
        <dbReference type="ARBA" id="ARBA00010641"/>
    </source>
</evidence>
<dbReference type="PANTHER" id="PTHR43133:SF64">
    <property type="entry name" value="ECF SIGMA FACTOR"/>
    <property type="match status" value="1"/>
</dbReference>
<gene>
    <name evidence="6" type="ORF">ENJ98_07400</name>
</gene>
<dbReference type="EMBL" id="DROM01000443">
    <property type="protein sequence ID" value="HHH14047.1"/>
    <property type="molecule type" value="Genomic_DNA"/>
</dbReference>
<dbReference type="Pfam" id="PF08281">
    <property type="entry name" value="Sigma70_r4_2"/>
    <property type="match status" value="1"/>
</dbReference>
<dbReference type="InterPro" id="IPR014284">
    <property type="entry name" value="RNA_pol_sigma-70_dom"/>
</dbReference>
<comment type="similarity">
    <text evidence="1">Belongs to the sigma-70 factor family. ECF subfamily.</text>
</comment>
<dbReference type="InterPro" id="IPR039425">
    <property type="entry name" value="RNA_pol_sigma-70-like"/>
</dbReference>
<reference evidence="6" key="1">
    <citation type="journal article" date="2020" name="mSystems">
        <title>Genome- and Community-Level Interaction Insights into Carbon Utilization and Element Cycling Functions of Hydrothermarchaeota in Hydrothermal Sediment.</title>
        <authorList>
            <person name="Zhou Z."/>
            <person name="Liu Y."/>
            <person name="Xu W."/>
            <person name="Pan J."/>
            <person name="Luo Z.H."/>
            <person name="Li M."/>
        </authorList>
    </citation>
    <scope>NUCLEOTIDE SEQUENCE [LARGE SCALE GENOMIC DNA]</scope>
    <source>
        <strain evidence="6">HyVt-535</strain>
    </source>
</reference>
<keyword evidence="6" id="KW-0548">Nucleotidyltransferase</keyword>
<dbReference type="SUPFAM" id="SSF88659">
    <property type="entry name" value="Sigma3 and sigma4 domains of RNA polymerase sigma factors"/>
    <property type="match status" value="1"/>
</dbReference>
<dbReference type="AlphaFoldDB" id="A0A7C5NB32"/>
<dbReference type="InterPro" id="IPR036388">
    <property type="entry name" value="WH-like_DNA-bd_sf"/>
</dbReference>
<proteinExistence type="inferred from homology"/>
<keyword evidence="2" id="KW-0805">Transcription regulation</keyword>
<organism evidence="6">
    <name type="scientific">Thiolapillus brandeum</name>
    <dbReference type="NCBI Taxonomy" id="1076588"/>
    <lineage>
        <taxon>Bacteria</taxon>
        <taxon>Pseudomonadati</taxon>
        <taxon>Pseudomonadota</taxon>
        <taxon>Gammaproteobacteria</taxon>
        <taxon>Chromatiales</taxon>
        <taxon>Sedimenticolaceae</taxon>
        <taxon>Thiolapillus</taxon>
    </lineage>
</organism>
<accession>A0A7C5NB32</accession>
<keyword evidence="6" id="KW-0808">Transferase</keyword>
<evidence type="ECO:0000256" key="3">
    <source>
        <dbReference type="ARBA" id="ARBA00023082"/>
    </source>
</evidence>
<dbReference type="GO" id="GO:0016987">
    <property type="term" value="F:sigma factor activity"/>
    <property type="evidence" value="ECO:0007669"/>
    <property type="project" value="UniProtKB-KW"/>
</dbReference>
<evidence type="ECO:0000259" key="5">
    <source>
        <dbReference type="Pfam" id="PF08281"/>
    </source>
</evidence>
<dbReference type="CDD" id="cd06171">
    <property type="entry name" value="Sigma70_r4"/>
    <property type="match status" value="1"/>
</dbReference>
<dbReference type="EC" id="2.7.7.6" evidence="6"/>
<dbReference type="GO" id="GO:0003899">
    <property type="term" value="F:DNA-directed RNA polymerase activity"/>
    <property type="evidence" value="ECO:0007669"/>
    <property type="project" value="UniProtKB-EC"/>
</dbReference>
<keyword evidence="4" id="KW-0804">Transcription</keyword>
<dbReference type="InterPro" id="IPR013324">
    <property type="entry name" value="RNA_pol_sigma_r3/r4-like"/>
</dbReference>
<dbReference type="NCBIfam" id="NF006550">
    <property type="entry name" value="PRK09047.1"/>
    <property type="match status" value="1"/>
</dbReference>
<comment type="caution">
    <text evidence="6">The sequence shown here is derived from an EMBL/GenBank/DDBJ whole genome shotgun (WGS) entry which is preliminary data.</text>
</comment>
<dbReference type="GO" id="GO:0006352">
    <property type="term" value="P:DNA-templated transcription initiation"/>
    <property type="evidence" value="ECO:0007669"/>
    <property type="project" value="InterPro"/>
</dbReference>
<dbReference type="PANTHER" id="PTHR43133">
    <property type="entry name" value="RNA POLYMERASE ECF-TYPE SIGMA FACTO"/>
    <property type="match status" value="1"/>
</dbReference>
<keyword evidence="3" id="KW-0731">Sigma factor</keyword>
<dbReference type="Proteomes" id="UP000886100">
    <property type="component" value="Unassembled WGS sequence"/>
</dbReference>
<evidence type="ECO:0000313" key="6">
    <source>
        <dbReference type="EMBL" id="HHH14047.1"/>
    </source>
</evidence>
<feature type="domain" description="RNA polymerase sigma factor 70 region 4 type 2" evidence="5">
    <location>
        <begin position="114"/>
        <end position="163"/>
    </location>
</feature>
<evidence type="ECO:0000256" key="2">
    <source>
        <dbReference type="ARBA" id="ARBA00023015"/>
    </source>
</evidence>
<dbReference type="SUPFAM" id="SSF88946">
    <property type="entry name" value="Sigma2 domain of RNA polymerase sigma factors"/>
    <property type="match status" value="1"/>
</dbReference>
<protein>
    <submittedName>
        <fullName evidence="6">RNA polymerase sigma factor</fullName>
        <ecNumber evidence="6">2.7.7.6</ecNumber>
    </submittedName>
</protein>
<dbReference type="InterPro" id="IPR013249">
    <property type="entry name" value="RNA_pol_sigma70_r4_t2"/>
</dbReference>
<dbReference type="InterPro" id="IPR013325">
    <property type="entry name" value="RNA_pol_sigma_r2"/>
</dbReference>
<name>A0A7C5NB32_9GAMM</name>